<gene>
    <name evidence="1" type="ORF">SAE01_33570</name>
</gene>
<keyword evidence="2" id="KW-1185">Reference proteome</keyword>
<evidence type="ECO:0000313" key="1">
    <source>
        <dbReference type="EMBL" id="GEO10861.1"/>
    </source>
</evidence>
<comment type="caution">
    <text evidence="1">The sequence shown here is derived from an EMBL/GenBank/DDBJ whole genome shotgun (WGS) entry which is preliminary data.</text>
</comment>
<reference evidence="1 2" key="1">
    <citation type="submission" date="2019-07" db="EMBL/GenBank/DDBJ databases">
        <title>Whole genome shotgun sequence of Segetibacter aerophilus NBRC 106135.</title>
        <authorList>
            <person name="Hosoyama A."/>
            <person name="Uohara A."/>
            <person name="Ohji S."/>
            <person name="Ichikawa N."/>
        </authorList>
    </citation>
    <scope>NUCLEOTIDE SEQUENCE [LARGE SCALE GENOMIC DNA]</scope>
    <source>
        <strain evidence="1 2">NBRC 106135</strain>
    </source>
</reference>
<dbReference type="AlphaFoldDB" id="A0A512BFX4"/>
<evidence type="ECO:0000313" key="2">
    <source>
        <dbReference type="Proteomes" id="UP000321513"/>
    </source>
</evidence>
<accession>A0A512BFX4</accession>
<dbReference type="Proteomes" id="UP000321513">
    <property type="component" value="Unassembled WGS sequence"/>
</dbReference>
<dbReference type="EMBL" id="BJYT01000013">
    <property type="protein sequence ID" value="GEO10861.1"/>
    <property type="molecule type" value="Genomic_DNA"/>
</dbReference>
<proteinExistence type="predicted"/>
<name>A0A512BFX4_9BACT</name>
<sequence length="272" mass="31242">MFIASRLFSQDTLPKFTITERGDKVTVSWTNPYQRMVQLNIQRSYDSLKNFSTVYSATSPQLPQNGFTDPRPATNRTFYRIFYVLEGGSYFFSRSKRAFGSAPVAAAPVDNSRDVANARDLTNGAFNNPIAGDKRMVAIKIKDSIFRKLPVTAFRSFRDSILRQTKDTIYSINDTSIGLSPFVVVEIYKTSSYVFISKDGYINVSVPQVNDKKYHVKFFEENGTALFEIHMVKESPLILDKSNFIHSGWFLFELYEDNKLKEKNRLFVPKEF</sequence>
<protein>
    <submittedName>
        <fullName evidence="1">Uncharacterized protein</fullName>
    </submittedName>
</protein>
<organism evidence="1 2">
    <name type="scientific">Segetibacter aerophilus</name>
    <dbReference type="NCBI Taxonomy" id="670293"/>
    <lineage>
        <taxon>Bacteria</taxon>
        <taxon>Pseudomonadati</taxon>
        <taxon>Bacteroidota</taxon>
        <taxon>Chitinophagia</taxon>
        <taxon>Chitinophagales</taxon>
        <taxon>Chitinophagaceae</taxon>
        <taxon>Segetibacter</taxon>
    </lineage>
</organism>